<proteinExistence type="inferred from homology"/>
<dbReference type="EMBL" id="JARAOO010000002">
    <property type="protein sequence ID" value="KAJ7980157.1"/>
    <property type="molecule type" value="Genomic_DNA"/>
</dbReference>
<keyword evidence="3 5" id="KW-1133">Transmembrane helix</keyword>
<comment type="similarity">
    <text evidence="5">Belongs to the BI1 family.</text>
</comment>
<organism evidence="6 7">
    <name type="scientific">Quillaja saponaria</name>
    <name type="common">Soap bark tree</name>
    <dbReference type="NCBI Taxonomy" id="32244"/>
    <lineage>
        <taxon>Eukaryota</taxon>
        <taxon>Viridiplantae</taxon>
        <taxon>Streptophyta</taxon>
        <taxon>Embryophyta</taxon>
        <taxon>Tracheophyta</taxon>
        <taxon>Spermatophyta</taxon>
        <taxon>Magnoliopsida</taxon>
        <taxon>eudicotyledons</taxon>
        <taxon>Gunneridae</taxon>
        <taxon>Pentapetalae</taxon>
        <taxon>rosids</taxon>
        <taxon>fabids</taxon>
        <taxon>Fabales</taxon>
        <taxon>Quillajaceae</taxon>
        <taxon>Quillaja</taxon>
    </lineage>
</organism>
<keyword evidence="7" id="KW-1185">Reference proteome</keyword>
<evidence type="ECO:0000313" key="6">
    <source>
        <dbReference type="EMBL" id="KAJ7980157.1"/>
    </source>
</evidence>
<protein>
    <submittedName>
        <fullName evidence="6">BI1-like protein</fullName>
    </submittedName>
</protein>
<feature type="transmembrane region" description="Helical" evidence="5">
    <location>
        <begin position="242"/>
        <end position="261"/>
    </location>
</feature>
<keyword evidence="4 5" id="KW-0472">Membrane</keyword>
<comment type="caution">
    <text evidence="6">The sequence shown here is derived from an EMBL/GenBank/DDBJ whole genome shotgun (WGS) entry which is preliminary data.</text>
</comment>
<feature type="transmembrane region" description="Helical" evidence="5">
    <location>
        <begin position="152"/>
        <end position="172"/>
    </location>
</feature>
<evidence type="ECO:0000256" key="2">
    <source>
        <dbReference type="ARBA" id="ARBA00022692"/>
    </source>
</evidence>
<dbReference type="PANTHER" id="PTHR23291">
    <property type="entry name" value="BAX INHIBITOR-RELATED"/>
    <property type="match status" value="1"/>
</dbReference>
<name>A0AAD7QEP1_QUISA</name>
<accession>A0AAD7QEP1</accession>
<dbReference type="Pfam" id="PF01027">
    <property type="entry name" value="Bax1-I"/>
    <property type="match status" value="1"/>
</dbReference>
<gene>
    <name evidence="6" type="ORF">O6P43_003466</name>
</gene>
<dbReference type="KEGG" id="qsa:O6P43_003466"/>
<dbReference type="AlphaFoldDB" id="A0AAD7QEP1"/>
<dbReference type="Proteomes" id="UP001163823">
    <property type="component" value="Chromosome 2"/>
</dbReference>
<reference evidence="6" key="1">
    <citation type="journal article" date="2023" name="Science">
        <title>Elucidation of the pathway for biosynthesis of saponin adjuvants from the soapbark tree.</title>
        <authorList>
            <person name="Reed J."/>
            <person name="Orme A."/>
            <person name="El-Demerdash A."/>
            <person name="Owen C."/>
            <person name="Martin L.B.B."/>
            <person name="Misra R.C."/>
            <person name="Kikuchi S."/>
            <person name="Rejzek M."/>
            <person name="Martin A.C."/>
            <person name="Harkess A."/>
            <person name="Leebens-Mack J."/>
            <person name="Louveau T."/>
            <person name="Stephenson M.J."/>
            <person name="Osbourn A."/>
        </authorList>
    </citation>
    <scope>NUCLEOTIDE SEQUENCE</scope>
    <source>
        <strain evidence="6">S10</strain>
    </source>
</reference>
<evidence type="ECO:0000256" key="5">
    <source>
        <dbReference type="RuleBase" id="RU004379"/>
    </source>
</evidence>
<feature type="transmembrane region" description="Helical" evidence="5">
    <location>
        <begin position="216"/>
        <end position="236"/>
    </location>
</feature>
<sequence length="266" mass="28743">CTYALSILLQRPRLILKFSLSLYSPECEKNPKKMATQTLTRLSKMLRPTVTCHLAPSSFGSEAPLRTITSLTRIHSGHNPTESVPLPSAISPSFFFLNNFRPPFNLGAQFYSRKAGISGGGKSVDLHLVGKDKEDDVAEVNLDQQWGFIQKVYSVMASQFFVTATVSAAVMFCDPLKQLLLADTNMTILSLLPAQFLSLGGVFYYKDDYPKNIVSLGAFTLAMSLGVGTCCAVVDGKVVLEALSLTAAAVSSLTGCSLVLAHSLHL</sequence>
<evidence type="ECO:0000256" key="4">
    <source>
        <dbReference type="ARBA" id="ARBA00023136"/>
    </source>
</evidence>
<comment type="caution">
    <text evidence="5">Lacks conserved residue(s) required for the propagation of feature annotation.</text>
</comment>
<dbReference type="InterPro" id="IPR006214">
    <property type="entry name" value="Bax_inhibitor_1-related"/>
</dbReference>
<feature type="transmembrane region" description="Helical" evidence="5">
    <location>
        <begin position="184"/>
        <end position="204"/>
    </location>
</feature>
<dbReference type="PANTHER" id="PTHR23291:SF50">
    <property type="entry name" value="PROTEIN LIFEGUARD 4"/>
    <property type="match status" value="1"/>
</dbReference>
<comment type="subcellular location">
    <subcellularLocation>
        <location evidence="1">Membrane</location>
        <topology evidence="1">Multi-pass membrane protein</topology>
    </subcellularLocation>
</comment>
<evidence type="ECO:0000256" key="1">
    <source>
        <dbReference type="ARBA" id="ARBA00004141"/>
    </source>
</evidence>
<evidence type="ECO:0000256" key="3">
    <source>
        <dbReference type="ARBA" id="ARBA00022989"/>
    </source>
</evidence>
<feature type="non-terminal residue" evidence="6">
    <location>
        <position position="1"/>
    </location>
</feature>
<dbReference type="GO" id="GO:0016020">
    <property type="term" value="C:membrane"/>
    <property type="evidence" value="ECO:0007669"/>
    <property type="project" value="UniProtKB-SubCell"/>
</dbReference>
<evidence type="ECO:0000313" key="7">
    <source>
        <dbReference type="Proteomes" id="UP001163823"/>
    </source>
</evidence>
<keyword evidence="2 5" id="KW-0812">Transmembrane</keyword>